<dbReference type="WBParaSite" id="scaffold5093_cov145.g9053">
    <property type="protein sequence ID" value="scaffold5093_cov145.g9053"/>
    <property type="gene ID" value="scaffold5093_cov145.g9053"/>
</dbReference>
<keyword evidence="1" id="KW-1185">Reference proteome</keyword>
<accession>A0A915MUX3</accession>
<evidence type="ECO:0000313" key="1">
    <source>
        <dbReference type="Proteomes" id="UP000887561"/>
    </source>
</evidence>
<proteinExistence type="predicted"/>
<sequence>MDSFNRETFFQFLAHCNKGLAKEIGNLINRIVKSDLGEGDNSQLISRLCCWTLTTFIINALLMLDGEDIVKIGSGINLIDTNDFLNKILTENEKDSNKLTKIKQILQIVVENMKKIFPSKTFFDGGYAFLLD</sequence>
<organism evidence="1 2">
    <name type="scientific">Meloidogyne javanica</name>
    <name type="common">Root-knot nematode worm</name>
    <dbReference type="NCBI Taxonomy" id="6303"/>
    <lineage>
        <taxon>Eukaryota</taxon>
        <taxon>Metazoa</taxon>
        <taxon>Ecdysozoa</taxon>
        <taxon>Nematoda</taxon>
        <taxon>Chromadorea</taxon>
        <taxon>Rhabditida</taxon>
        <taxon>Tylenchina</taxon>
        <taxon>Tylenchomorpha</taxon>
        <taxon>Tylenchoidea</taxon>
        <taxon>Meloidogynidae</taxon>
        <taxon>Meloidogyninae</taxon>
        <taxon>Meloidogyne</taxon>
        <taxon>Meloidogyne incognita group</taxon>
    </lineage>
</organism>
<protein>
    <submittedName>
        <fullName evidence="2">Uncharacterized protein</fullName>
    </submittedName>
</protein>
<evidence type="ECO:0000313" key="2">
    <source>
        <dbReference type="WBParaSite" id="scaffold5093_cov145.g9053"/>
    </source>
</evidence>
<reference evidence="2" key="1">
    <citation type="submission" date="2022-11" db="UniProtKB">
        <authorList>
            <consortium name="WormBaseParasite"/>
        </authorList>
    </citation>
    <scope>IDENTIFICATION</scope>
</reference>
<name>A0A915MUX3_MELJA</name>
<dbReference type="Proteomes" id="UP000887561">
    <property type="component" value="Unplaced"/>
</dbReference>
<dbReference type="AlphaFoldDB" id="A0A915MUX3"/>